<comment type="caution">
    <text evidence="2">The sequence shown here is derived from an EMBL/GenBank/DDBJ whole genome shotgun (WGS) entry which is preliminary data.</text>
</comment>
<protein>
    <submittedName>
        <fullName evidence="2">Uncharacterized protein</fullName>
    </submittedName>
</protein>
<name>A0AAN8N237_9PEZI</name>
<organism evidence="2 3">
    <name type="scientific">Arthrobotrys conoides</name>
    <dbReference type="NCBI Taxonomy" id="74498"/>
    <lineage>
        <taxon>Eukaryota</taxon>
        <taxon>Fungi</taxon>
        <taxon>Dikarya</taxon>
        <taxon>Ascomycota</taxon>
        <taxon>Pezizomycotina</taxon>
        <taxon>Orbiliomycetes</taxon>
        <taxon>Orbiliales</taxon>
        <taxon>Orbiliaceae</taxon>
        <taxon>Arthrobotrys</taxon>
    </lineage>
</organism>
<keyword evidence="3" id="KW-1185">Reference proteome</keyword>
<accession>A0AAN8N237</accession>
<dbReference type="Proteomes" id="UP001307849">
    <property type="component" value="Unassembled WGS sequence"/>
</dbReference>
<reference evidence="2 3" key="1">
    <citation type="submission" date="2019-10" db="EMBL/GenBank/DDBJ databases">
        <authorList>
            <person name="Palmer J.M."/>
        </authorList>
    </citation>
    <scope>NUCLEOTIDE SEQUENCE [LARGE SCALE GENOMIC DNA]</scope>
    <source>
        <strain evidence="2 3">TWF506</strain>
    </source>
</reference>
<dbReference type="EMBL" id="JAVHJM010000008">
    <property type="protein sequence ID" value="KAK6508689.1"/>
    <property type="molecule type" value="Genomic_DNA"/>
</dbReference>
<proteinExistence type="predicted"/>
<feature type="region of interest" description="Disordered" evidence="1">
    <location>
        <begin position="1"/>
        <end position="23"/>
    </location>
</feature>
<dbReference type="AlphaFoldDB" id="A0AAN8N237"/>
<evidence type="ECO:0000313" key="3">
    <source>
        <dbReference type="Proteomes" id="UP001307849"/>
    </source>
</evidence>
<feature type="region of interest" description="Disordered" evidence="1">
    <location>
        <begin position="103"/>
        <end position="123"/>
    </location>
</feature>
<feature type="compositionally biased region" description="Polar residues" evidence="1">
    <location>
        <begin position="1"/>
        <end position="12"/>
    </location>
</feature>
<sequence length="123" mass="14141">MTRKGSSVSEWSSPGHLVENKSEKKEFKWKWTLPDSVGPSKNMIWVHTKDLDLDPHGKHSMSRRALKLFDIDTNRAIAIFLNERVELTKRRVFTIIGEAVRDMAQPSKQPCSHPLWPSSSRSD</sequence>
<evidence type="ECO:0000256" key="1">
    <source>
        <dbReference type="SAM" id="MobiDB-lite"/>
    </source>
</evidence>
<gene>
    <name evidence="2" type="ORF">TWF506_010768</name>
</gene>
<evidence type="ECO:0000313" key="2">
    <source>
        <dbReference type="EMBL" id="KAK6508689.1"/>
    </source>
</evidence>